<dbReference type="EMBL" id="JAHLOQ010000002">
    <property type="protein sequence ID" value="MBU5335099.1"/>
    <property type="molecule type" value="Genomic_DNA"/>
</dbReference>
<evidence type="ECO:0000313" key="3">
    <source>
        <dbReference type="Proteomes" id="UP001196301"/>
    </source>
</evidence>
<dbReference type="RefSeq" id="WP_216568261.1">
    <property type="nucleotide sequence ID" value="NZ_JAHLOQ010000002.1"/>
</dbReference>
<name>A0ABS6DU15_9FIRM</name>
<keyword evidence="3" id="KW-1185">Reference proteome</keyword>
<evidence type="ECO:0000259" key="1">
    <source>
        <dbReference type="Pfam" id="PF14278"/>
    </source>
</evidence>
<dbReference type="Proteomes" id="UP001196301">
    <property type="component" value="Unassembled WGS sequence"/>
</dbReference>
<dbReference type="PANTHER" id="PTHR43479">
    <property type="entry name" value="ACREF/ENVCD OPERON REPRESSOR-RELATED"/>
    <property type="match status" value="1"/>
</dbReference>
<feature type="domain" description="Transcriptional regulator TetR C-terminal Firmicutes type" evidence="1">
    <location>
        <begin position="87"/>
        <end position="185"/>
    </location>
</feature>
<dbReference type="Pfam" id="PF14278">
    <property type="entry name" value="TetR_C_8"/>
    <property type="match status" value="1"/>
</dbReference>
<dbReference type="InterPro" id="IPR050624">
    <property type="entry name" value="HTH-type_Tx_Regulator"/>
</dbReference>
<protein>
    <submittedName>
        <fullName evidence="2">TetR/AcrR family transcriptional regulator</fullName>
    </submittedName>
</protein>
<reference evidence="2 3" key="1">
    <citation type="submission" date="2021-06" db="EMBL/GenBank/DDBJ databases">
        <authorList>
            <person name="Sun Q."/>
            <person name="Li D."/>
        </authorList>
    </citation>
    <scope>NUCLEOTIDE SEQUENCE [LARGE SCALE GENOMIC DNA]</scope>
    <source>
        <strain evidence="2 3">N19</strain>
    </source>
</reference>
<dbReference type="InterPro" id="IPR039532">
    <property type="entry name" value="TetR_C_Firmicutes"/>
</dbReference>
<organism evidence="2 3">
    <name type="scientific">Intestinibacter bartlettii</name>
    <dbReference type="NCBI Taxonomy" id="261299"/>
    <lineage>
        <taxon>Bacteria</taxon>
        <taxon>Bacillati</taxon>
        <taxon>Bacillota</taxon>
        <taxon>Clostridia</taxon>
        <taxon>Peptostreptococcales</taxon>
        <taxon>Peptostreptococcaceae</taxon>
        <taxon>Intestinibacter</taxon>
    </lineage>
</organism>
<comment type="caution">
    <text evidence="2">The sequence shown here is derived from an EMBL/GenBank/DDBJ whole genome shotgun (WGS) entry which is preliminary data.</text>
</comment>
<dbReference type="PANTHER" id="PTHR43479:SF7">
    <property type="entry name" value="TETR-FAMILY TRANSCRIPTIONAL REGULATOR"/>
    <property type="match status" value="1"/>
</dbReference>
<evidence type="ECO:0000313" key="2">
    <source>
        <dbReference type="EMBL" id="MBU5335099.1"/>
    </source>
</evidence>
<accession>A0ABS6DU15</accession>
<sequence>MEKKIDRRVRKTKQQLQDGFIQLRKQKDLKDITVKELCELTDLNRGTFYLHYKDIYDLSEQLEDSLFISFQEVLDKHSLDYENNPVDTPEPLLRDILELIKANSEFCTMLFSDTGEIAFVNKLKKLVLDIAFKKCIDIFDFNKEEHFTYSYNFILYGCIGIIESWLLNGLIEPPEEISHLTSQMILEGIRLLH</sequence>
<proteinExistence type="predicted"/>
<gene>
    <name evidence="2" type="ORF">KQI20_01480</name>
</gene>